<organism evidence="2 3">
    <name type="scientific">Macrostomum lignano</name>
    <dbReference type="NCBI Taxonomy" id="282301"/>
    <lineage>
        <taxon>Eukaryota</taxon>
        <taxon>Metazoa</taxon>
        <taxon>Spiralia</taxon>
        <taxon>Lophotrochozoa</taxon>
        <taxon>Platyhelminthes</taxon>
        <taxon>Rhabditophora</taxon>
        <taxon>Macrostomorpha</taxon>
        <taxon>Macrostomida</taxon>
        <taxon>Macrostomidae</taxon>
        <taxon>Macrostomum</taxon>
    </lineage>
</organism>
<feature type="compositionally biased region" description="Low complexity" evidence="1">
    <location>
        <begin position="288"/>
        <end position="302"/>
    </location>
</feature>
<feature type="compositionally biased region" description="Acidic residues" evidence="1">
    <location>
        <begin position="95"/>
        <end position="115"/>
    </location>
</feature>
<comment type="caution">
    <text evidence="2">The sequence shown here is derived from an EMBL/GenBank/DDBJ whole genome shotgun (WGS) entry which is preliminary data.</text>
</comment>
<evidence type="ECO:0000313" key="2">
    <source>
        <dbReference type="EMBL" id="PAA81037.1"/>
    </source>
</evidence>
<feature type="compositionally biased region" description="Low complexity" evidence="1">
    <location>
        <begin position="27"/>
        <end position="44"/>
    </location>
</feature>
<sequence>MPTSGQQLTAKKKQQRRLQAKRRQMHSASGSIASSGRNSASGGSIWRQLFSCTEPTSEDEEDEDDGFSELENKSTGKSKNKRSGRRGKQAKIEEATTDEEKDETDNGEGEEDNDNDTATIEPPRRKQKQKKSLLTQQKQKKQFSSATPIPDDRQSQSKDSFWQKLFRGGDGATQDAGTATATMPSSQKQQRTKSPYVASRRRHKKRLVLAMLEDDDGATNADDWQVQSKTKENEPKDASAAAKQPTVQSSDVGMQIHATRDETNIRRILQSLSDSLKTQLPATATAEQQASQGTSQTVSQQTMTGNSASFQPSSLSEPQSVLQQQQQQQQQPEQPPPPPPPLPQSSQQPTNPATVAASSSNSLQQNSSQQPPSALKQQQQQQQEEQPNLPQQPLATEPSNSRNRRHGYRIFHRVCSAAENYYAVPFPPLETLRFKEDDDGQWEDQEVYVVSHRGLFSMKPWSKSSQSCVDKSRLMKGVGRLGTVTTVANRQLSHQQQQQQQQSCHQNQPNQERKPKKQQQQSAGKLPAGDCARQHRVAGHQGQQQLKNQLDKQQRRLGRQPQQQQQQQQQKQQQQQPKFQRMPAPTKLPVLSSRRAEPINPGRLLHQLQDVGQPQAAPGGRANPPDASGALPSYMRPYSPLQRAKWPDTADGPATAAACRGNSNRLATNVT</sequence>
<reference evidence="2 3" key="1">
    <citation type="submission" date="2017-06" db="EMBL/GenBank/DDBJ databases">
        <title>A platform for efficient transgenesis in Macrostomum lignano, a flatworm model organism for stem cell research.</title>
        <authorList>
            <person name="Berezikov E."/>
        </authorList>
    </citation>
    <scope>NUCLEOTIDE SEQUENCE [LARGE SCALE GENOMIC DNA]</scope>
    <source>
        <strain evidence="2">DV1</strain>
        <tissue evidence="2">Whole organism</tissue>
    </source>
</reference>
<feature type="compositionally biased region" description="Polar residues" evidence="1">
    <location>
        <begin position="661"/>
        <end position="671"/>
    </location>
</feature>
<evidence type="ECO:0000313" key="3">
    <source>
        <dbReference type="Proteomes" id="UP000215902"/>
    </source>
</evidence>
<feature type="region of interest" description="Disordered" evidence="1">
    <location>
        <begin position="1"/>
        <end position="259"/>
    </location>
</feature>
<dbReference type="EMBL" id="NIVC01000553">
    <property type="protein sequence ID" value="PAA81037.1"/>
    <property type="molecule type" value="Genomic_DNA"/>
</dbReference>
<dbReference type="AlphaFoldDB" id="A0A267G6K7"/>
<evidence type="ECO:0000256" key="1">
    <source>
        <dbReference type="SAM" id="MobiDB-lite"/>
    </source>
</evidence>
<name>A0A267G6K7_9PLAT</name>
<feature type="compositionally biased region" description="Basic residues" evidence="1">
    <location>
        <begin position="10"/>
        <end position="25"/>
    </location>
</feature>
<proteinExistence type="predicted"/>
<feature type="compositionally biased region" description="Basic residues" evidence="1">
    <location>
        <begin position="76"/>
        <end position="89"/>
    </location>
</feature>
<protein>
    <submittedName>
        <fullName evidence="2">Uncharacterized protein</fullName>
    </submittedName>
</protein>
<feature type="compositionally biased region" description="Low complexity" evidence="1">
    <location>
        <begin position="311"/>
        <end position="332"/>
    </location>
</feature>
<feature type="compositionally biased region" description="Pro residues" evidence="1">
    <location>
        <begin position="333"/>
        <end position="343"/>
    </location>
</feature>
<feature type="region of interest" description="Disordered" evidence="1">
    <location>
        <begin position="613"/>
        <end position="671"/>
    </location>
</feature>
<feature type="compositionally biased region" description="Acidic residues" evidence="1">
    <location>
        <begin position="56"/>
        <end position="68"/>
    </location>
</feature>
<feature type="compositionally biased region" description="Low complexity" evidence="1">
    <location>
        <begin position="647"/>
        <end position="658"/>
    </location>
</feature>
<feature type="compositionally biased region" description="Low complexity" evidence="1">
    <location>
        <begin position="491"/>
        <end position="510"/>
    </location>
</feature>
<dbReference type="Proteomes" id="UP000215902">
    <property type="component" value="Unassembled WGS sequence"/>
</dbReference>
<feature type="compositionally biased region" description="Low complexity" evidence="1">
    <location>
        <begin position="559"/>
        <end position="581"/>
    </location>
</feature>
<feature type="compositionally biased region" description="Polar residues" evidence="1">
    <location>
        <begin position="183"/>
        <end position="193"/>
    </location>
</feature>
<feature type="compositionally biased region" description="Low complexity" evidence="1">
    <location>
        <begin position="357"/>
        <end position="394"/>
    </location>
</feature>
<feature type="region of interest" description="Disordered" evidence="1">
    <location>
        <begin position="490"/>
        <end position="585"/>
    </location>
</feature>
<feature type="compositionally biased region" description="Low complexity" evidence="1">
    <location>
        <begin position="172"/>
        <end position="182"/>
    </location>
</feature>
<accession>A0A267G6K7</accession>
<keyword evidence="3" id="KW-1185">Reference proteome</keyword>
<gene>
    <name evidence="2" type="ORF">BOX15_Mlig011541g1</name>
</gene>
<feature type="region of interest" description="Disordered" evidence="1">
    <location>
        <begin position="279"/>
        <end position="405"/>
    </location>
</feature>